<dbReference type="InterPro" id="IPR001638">
    <property type="entry name" value="Solute-binding_3/MltF_N"/>
</dbReference>
<dbReference type="PANTHER" id="PTHR35936:SF17">
    <property type="entry name" value="ARGININE-BINDING EXTRACELLULAR PROTEIN ARTP"/>
    <property type="match status" value="1"/>
</dbReference>
<keyword evidence="2" id="KW-1133">Transmembrane helix</keyword>
<organism evidence="4 5">
    <name type="scientific">Desulfobotulus pelophilus</name>
    <dbReference type="NCBI Taxonomy" id="2823377"/>
    <lineage>
        <taxon>Bacteria</taxon>
        <taxon>Pseudomonadati</taxon>
        <taxon>Thermodesulfobacteriota</taxon>
        <taxon>Desulfobacteria</taxon>
        <taxon>Desulfobacterales</taxon>
        <taxon>Desulfobacteraceae</taxon>
        <taxon>Desulfobotulus</taxon>
    </lineage>
</organism>
<evidence type="ECO:0000313" key="5">
    <source>
        <dbReference type="Proteomes" id="UP001209681"/>
    </source>
</evidence>
<comment type="caution">
    <text evidence="4">The sequence shown here is derived from an EMBL/GenBank/DDBJ whole genome shotgun (WGS) entry which is preliminary data.</text>
</comment>
<name>A0ABT3NBU3_9BACT</name>
<dbReference type="Proteomes" id="UP001209681">
    <property type="component" value="Unassembled WGS sequence"/>
</dbReference>
<protein>
    <submittedName>
        <fullName evidence="4">Ectoine/hydroxyectoine ABC transporter substrate-binding protein EhuB</fullName>
    </submittedName>
</protein>
<keyword evidence="2" id="KW-0472">Membrane</keyword>
<evidence type="ECO:0000259" key="3">
    <source>
        <dbReference type="SMART" id="SM00062"/>
    </source>
</evidence>
<dbReference type="Gene3D" id="3.40.190.10">
    <property type="entry name" value="Periplasmic binding protein-like II"/>
    <property type="match status" value="2"/>
</dbReference>
<dbReference type="RefSeq" id="WP_265425346.1">
    <property type="nucleotide sequence ID" value="NZ_JAPFPW010000011.1"/>
</dbReference>
<reference evidence="4 5" key="1">
    <citation type="submission" date="2022-11" db="EMBL/GenBank/DDBJ databases">
        <title>Desulfobotulus tamanensis H1 sp. nov. - anaerobic, alkaliphilic, sulphate reducing bacterium isolated from terrestrial mud volcano.</title>
        <authorList>
            <person name="Frolova A."/>
            <person name="Merkel A.Y."/>
            <person name="Slobodkin A.I."/>
        </authorList>
    </citation>
    <scope>NUCLEOTIDE SEQUENCE [LARGE SCALE GENOMIC DNA]</scope>
    <source>
        <strain evidence="4 5">H1</strain>
    </source>
</reference>
<dbReference type="PANTHER" id="PTHR35936">
    <property type="entry name" value="MEMBRANE-BOUND LYTIC MUREIN TRANSGLYCOSYLASE F"/>
    <property type="match status" value="1"/>
</dbReference>
<dbReference type="NCBIfam" id="TIGR02995">
    <property type="entry name" value="ectoine_ehuB"/>
    <property type="match status" value="1"/>
</dbReference>
<evidence type="ECO:0000313" key="4">
    <source>
        <dbReference type="EMBL" id="MCW7754427.1"/>
    </source>
</evidence>
<gene>
    <name evidence="4" type="primary">ehuB</name>
    <name evidence="4" type="ORF">OOT00_10560</name>
</gene>
<dbReference type="SMART" id="SM00062">
    <property type="entry name" value="PBPb"/>
    <property type="match status" value="1"/>
</dbReference>
<evidence type="ECO:0000256" key="1">
    <source>
        <dbReference type="ARBA" id="ARBA00022729"/>
    </source>
</evidence>
<feature type="domain" description="Solute-binding protein family 3/N-terminal" evidence="3">
    <location>
        <begin position="70"/>
        <end position="298"/>
    </location>
</feature>
<dbReference type="Pfam" id="PF00497">
    <property type="entry name" value="SBP_bac_3"/>
    <property type="match status" value="1"/>
</dbReference>
<accession>A0ABT3NBU3</accession>
<dbReference type="EMBL" id="JAPFPW010000011">
    <property type="protein sequence ID" value="MCW7754427.1"/>
    <property type="molecule type" value="Genomic_DNA"/>
</dbReference>
<keyword evidence="2" id="KW-0812">Transmembrane</keyword>
<dbReference type="SUPFAM" id="SSF53850">
    <property type="entry name" value="Periplasmic binding protein-like II"/>
    <property type="match status" value="1"/>
</dbReference>
<keyword evidence="5" id="KW-1185">Reference proteome</keyword>
<sequence>MVFPRTGWNIMDNDQRIQYRLLQPFVRIFSRRNSILWISLCLMFMAAFLGILASSLPGESALDRISKTGVIRIGYAGEAPFAWRSESSVVTGEAPEVARAVLKKMGIRTIEWVEVDFASLIPMLQAGRFDMIAAGMFISPEREGQIAFSLPTACMESALLVQKNNPLGLSSYRDIAGRSDVVLAVLKGAVEMEQAIHAGIPQNRILAFPDPELAVRAMRHDMAHAFALTGPSVTFLAGVHADMERALPFDGGGRVTGCSAFGFRMEERDLLAHFDRMLKTYVGSQEHRKLVASFGFTEENVAFAVRFGAGEE</sequence>
<feature type="transmembrane region" description="Helical" evidence="2">
    <location>
        <begin position="35"/>
        <end position="56"/>
    </location>
</feature>
<dbReference type="InterPro" id="IPR014337">
    <property type="entry name" value="Ectoine_EhuB"/>
</dbReference>
<keyword evidence="1" id="KW-0732">Signal</keyword>
<proteinExistence type="predicted"/>
<evidence type="ECO:0000256" key="2">
    <source>
        <dbReference type="SAM" id="Phobius"/>
    </source>
</evidence>